<dbReference type="InterPro" id="IPR036890">
    <property type="entry name" value="HATPase_C_sf"/>
</dbReference>
<dbReference type="InterPro" id="IPR013083">
    <property type="entry name" value="Znf_RING/FYVE/PHD"/>
</dbReference>
<dbReference type="SMART" id="SM00184">
    <property type="entry name" value="RING"/>
    <property type="match status" value="1"/>
</dbReference>
<reference evidence="5 6" key="1">
    <citation type="journal article" date="2019" name="Sci. Rep.">
        <title>A high-quality genome of Eragrostis curvula grass provides insights into Poaceae evolution and supports new strategies to enhance forage quality.</title>
        <authorList>
            <person name="Carballo J."/>
            <person name="Santos B.A.C.M."/>
            <person name="Zappacosta D."/>
            <person name="Garbus I."/>
            <person name="Selva J.P."/>
            <person name="Gallo C.A."/>
            <person name="Diaz A."/>
            <person name="Albertini E."/>
            <person name="Caccamo M."/>
            <person name="Echenique V."/>
        </authorList>
    </citation>
    <scope>NUCLEOTIDE SEQUENCE [LARGE SCALE GENOMIC DNA]</scope>
    <source>
        <strain evidence="6">cv. Victoria</strain>
        <tissue evidence="5">Leaf</tissue>
    </source>
</reference>
<dbReference type="OrthoDB" id="1262810at2759"/>
<evidence type="ECO:0000259" key="4">
    <source>
        <dbReference type="PROSITE" id="PS50089"/>
    </source>
</evidence>
<name>A0A5J9U074_9POAL</name>
<evidence type="ECO:0000256" key="2">
    <source>
        <dbReference type="PROSITE-ProRule" id="PRU00175"/>
    </source>
</evidence>
<feature type="compositionally biased region" description="Low complexity" evidence="3">
    <location>
        <begin position="3344"/>
        <end position="3357"/>
    </location>
</feature>
<dbReference type="InterPro" id="IPR001841">
    <property type="entry name" value="Znf_RING"/>
</dbReference>
<evidence type="ECO:0000256" key="1">
    <source>
        <dbReference type="ARBA" id="ARBA00011738"/>
    </source>
</evidence>
<proteinExistence type="predicted"/>
<organism evidence="5 6">
    <name type="scientific">Eragrostis curvula</name>
    <name type="common">weeping love grass</name>
    <dbReference type="NCBI Taxonomy" id="38414"/>
    <lineage>
        <taxon>Eukaryota</taxon>
        <taxon>Viridiplantae</taxon>
        <taxon>Streptophyta</taxon>
        <taxon>Embryophyta</taxon>
        <taxon>Tracheophyta</taxon>
        <taxon>Spermatophyta</taxon>
        <taxon>Magnoliopsida</taxon>
        <taxon>Liliopsida</taxon>
        <taxon>Poales</taxon>
        <taxon>Poaceae</taxon>
        <taxon>PACMAD clade</taxon>
        <taxon>Chloridoideae</taxon>
        <taxon>Eragrostideae</taxon>
        <taxon>Eragrostidinae</taxon>
        <taxon>Eragrostis</taxon>
    </lineage>
</organism>
<dbReference type="SUPFAM" id="SSF55874">
    <property type="entry name" value="ATPase domain of HSP90 chaperone/DNA topoisomerase II/histidine kinase"/>
    <property type="match status" value="2"/>
</dbReference>
<protein>
    <recommendedName>
        <fullName evidence="4">RING-type domain-containing protein</fullName>
    </recommendedName>
</protein>
<dbReference type="GO" id="GO:0008270">
    <property type="term" value="F:zinc ion binding"/>
    <property type="evidence" value="ECO:0007669"/>
    <property type="project" value="UniProtKB-KW"/>
</dbReference>
<dbReference type="PANTHER" id="PTHR15600">
    <property type="entry name" value="SACSIN"/>
    <property type="match status" value="1"/>
</dbReference>
<dbReference type="NCBIfam" id="NF047352">
    <property type="entry name" value="P_loop_sacsin"/>
    <property type="match status" value="2"/>
</dbReference>
<accession>A0A5J9U074</accession>
<feature type="region of interest" description="Disordered" evidence="3">
    <location>
        <begin position="3344"/>
        <end position="3366"/>
    </location>
</feature>
<dbReference type="PANTHER" id="PTHR15600:SF42">
    <property type="entry name" value="SACSIN"/>
    <property type="match status" value="1"/>
</dbReference>
<dbReference type="Gene3D" id="3.30.40.10">
    <property type="entry name" value="Zinc/RING finger domain, C3HC4 (zinc finger)"/>
    <property type="match status" value="1"/>
</dbReference>
<dbReference type="Proteomes" id="UP000324897">
    <property type="component" value="Unassembled WGS sequence"/>
</dbReference>
<evidence type="ECO:0000313" key="6">
    <source>
        <dbReference type="Proteomes" id="UP000324897"/>
    </source>
</evidence>
<sequence>MLLEDFGQRVDLTRRIREVLANYPEGTTALRELIQNADDAGATRVRLCLDHRSHGGASLLAPALAQWQGPALLAYNDAVFTDEDFASISRIGDSRKVAQTWKTGRFGVGFNSVYHLTDLPSFVSGKYVVLFDPQGAYLPNVSAANPGKRIDYVSSSAITMYKDQLSPYCAFGCDMQAPFQGTLFRFPLRSEEQASSSRLSRQSYTEEDILSLFFQLYDEAVYNLLFLKNVLSLEMYVWEPGMTEPKVVYSCSLGSQDENLSWHRQALIRFSGTSADSSKQMLDSFSVDFVSEAFLGDKSERKSYTYYIVQGMASALSKIGIFATAAAKEYDLHLLPWASVAACISNIGPEDTTLRQGRAFCFLPLPVKTGLSVHVNGYFEVSSNRRDIWYGADMDRGGKLRSDWNRLLLEDVIAPLFKGLLLELRMLSDSTTSYYSLWPTGLYEEPWSILVEQIYKVIYSYPVLHSEIGGGTWISPGDALIHDEGFSRSNDLSEALVLLGIPVVRLPNVIVDMFSKFYMKSMVKIVSPVTVRHVLKDFGKVTKLGKSHRLVLLEYCLSDLDGADIGNCMNGLPLIPLANMQFGIFSESSQGDHYYVCDNMEYELLSEVGDRIVDRNIPPVLLEKLHQLASNSQANISLIDGPIFLQLFPRLFPPGWKHINQVPWNPGFGGSSPTAAWFKLFWQYIGNRSYDLDLFSDWPILPSTSGHLHRPATGSKLVKTESLSSLMNGLLTKLGCKILDTEYLSEHHQLARYVHNGDATGVLQAIFEIVSLEGVELQSLFQRITPGEKNELYQFLLDAKWYLGSCISDMSINQCKKLPIFKVFNGGSHSSYGFSDLSSSKKYLQPLGVPDYLLNADFIFCICPSDEDIIMRYYGVERMPKSNFYRRYVLNRLDELQTELRDSVVLTILQDLPQLSLEDPKFKEALKVLKFVPTLNGTLKSPQSLYDPRVEELYILLQESDCFPHGSFQNPDILDMLLCLGLRTSVSTDTIIQSARQIDSLVNIDQQKAHSRGKVLLSYLEVHAHKWYVNKPSDGWKKVNMLAKVTTALRSRDKSFESDLEKFWTDLRMICWCPVLVTAPSPGLPWPSVSSMIAPPKQVRMQEDMWIVSASSRILDGECNSSALSYSLGWSSPPSGSVIAAQLLELGKNNEIVTDQVLRQELALVMPKIYSLLINLIGSDEMDIVKVVLEGCRWIWVGDGFAKADEVVLSGHLHLAPYIRVVPVDLAVFKDLFLELGIKEHLHPVDYAGILSRMAIRKASASLEAEELRTAVLLVQHLSEFRFQDQPMQIFLPDSSARLCLSSELVFNDAPWLLDFGHDVSGGASSLALSSKKHIHNFVHGNISNDVAERLGVRSLRRLLLAESSDSMNLSLSEVAEAFGQHEDLTTRLKHIVEMYADGPGILFELVQNAEDAKASEVVFLLDKTQYGTSSILSPEMAEWQGPALYCFNDSVFSPQDLYAISRIGQDSKLEKPFAIGRFGLGFNCVYHFTDIPGFVSGENIVMFDPHACYLPGISPSHPGLRIKFVGRRILEQFPDQFTPFLHFGCNLQQPFPGTLFRFPLRNEAAASRSQIKREQYAPQDVEMLFSSFSEVVSEALLFLRNVKKITLYVKENNSQEMRLVHRVSKHNSPQIPKEPHALNTMLEFIRGHRPSGMDRNQFFSKLNKTKESDLPWSCQKFAILEQNLTAQMVHLWILAECIGGGRARKLSTASDSKSHFFVPWASVAAYLHSVNVEDIKSPTEEAESNNDNLVFRNLELGSLRERKNFEGRAFCFLPLPINTSIPVHVNAYFELSSNRRDIWIGNDMAGGGRIRSEWNLALLEDVVAPAYGHLLSAIAEELGPSDMFLSFWPSAVGIEPWSSMVRKLYVSIAELGLNVLYTKARGGHWVSTRQAIFPDFNFSKASELAEILSEAGLPMVSVSKPVVDCFINAYPSVHLLNPQLLRSLLIRRKRGFRSREEAILVLEYCLSDIGDPSFSDKLQGLPLLPLANESFATFNKRGEGERVFFTSQIEFDLLKDSVPHLVIDNSLPDNILTKLYDIAYSARLNMYLFTCNFLLKLLPRILPPEWQHANQLSWSPEQQGQPSVEWMMSLWKFLRQSCEDISIFAKWPILPLVDGKIVQLGNASNVIRDGGWSENMYSLLQKLGCFFLRSDLQIEHPQLASFVQESTAAGVLNAVQSVASNFQDIKELFVNASLAETHELRSFIFQSKWFSGNQITSSHLKIVRNLPIFESYKSRELVNLTNPRKWLKPEGVHEDLLNERFIRTESAREKSILISYFDIREPQKAEFYKDHVLPRMSEFISQAAVVSSIIHDVKLLIENDNSTKAALSETPFVLAANGEWVQPSRLYDPRVTELHKLLHKETFFPSEKFMNSDVIELLASFGLKRNLGFSTLLDMARSVSLVHNSGHGDGFAHGQKLLTYLNFLEFKTSNVEDRETFHKEENQETTEIGENLEAENSGEGCNQIDQSSISLFSNFEYDMPEDEFWSEMKNIAWCPVHVAPLLKGLPWFISEDNLAPPVITRPKSQMWLVSSKMRILCDDSCSVYVQRNLGWCDPPSVNILSSQLVELSKSYDELKMFSADTDIDSVLQKEVQVIYSKLQDIIGTADAYILKDNLDGLPWVYVGDRFVSPGALAFDSPVKYHPYLYAVPSELSEFKKLLSELGVRQTFDATDYLNVLRRLQGDVKGEPLSPEQLSFVHCVLEAFIDCYTDSQAPDVLLNSLVVPDSFGILAPARNLVYNDAPWMNADSTGKSFVHVSIGNDLAKRLGVRSLRGSSLLDDELMRDLPCMEYAKISELLALYGESDFLLFDLLELADYCNAKKVHLIYDKREHPKQSLLQQSLGDIQGSSLTVVFEGTIMSREEVCSLQVPPPWKLRGNILNYGLGLLSGYFVCDTLTILSGGYFYIFDPLGLTGGAGSTATSSARFFSLIVLESAIGFSGNDLVERFQDQFAPMLVSQDASLSTANSTVIRMPLSSKCLKELEAGCNRVKQIFDRFTQNPSSTLLFLRSIIQVSLSTWEVGAPQPTLNYSVLVDPSFASLRNPFSEKKWRKFQISRIFASTSAAIKMQAIDVHVIESGCSYIDKWFVSLCLGSGQTRNMALDRTQKDRDSLVEAWNKELMLCVRDSYVEMVLEFQKLKKDPLSSAIETRSAESVSAILQTYGDRVYSFWPRSKQHPTSFTGNDATVTILNSPRATKADWQSLVEQVIRPFYLRLADLPVWQLYRGNLVKVDEGMFLSHSGNGDDDNLPSASVCSFIKEHYPVFSVPWELVTEIQAVGVTIREIRPKMVRDLLKSSSISLRSIETYIDVLEYCFSDMDPYRFSELHIPDESRVTSQHVEMYSSRAHSMPSSSSSLSYHSNNQTPGTSGGDALEIMTYFGKALYDFGRGVVEDISKTSGPASHRTQAAEHNVLSSIITELKGVPFPTSTKCLTRLGVTELWIGNEEQQLVMNPLLDHFIHYKCLEKPFLALLLSTQVIHRPLKLRSFSPQLLSGYLKHILDARWVHFALEKKSSWIPWDNNAESSTTGPTPKWIRSFWKIFSSLNGDLSLLSDWPLIPAYIHKPVLCRVKEHHLIFVPPGDDSNTVNVSVDNVAGALDTEDISRDDTGESEQKNVLDTAFESMNSKFPWLPALLNHLNVPIFDSSFPECGAICNLFPSNSQSIGQTIVSKLVAAKNVALLPSPLSLSSEDSDRLFALFVSEFRLSSNHLYQREELDVLRTLPMYKTVTGTYTSLLGSDHCILSPTAFFQPSDARCLSCSPNGNLFLQSLGVEQLSDQEILVKFALPGFANKTAQEQEDILTYLHANWKDLQLNSAVVETLKETSFVANANEFCKEFFKPKELLDPSDALLTSVFSGERNKFPAERFMSDGWLAILRKTGLRTSIEADMIVQCATKIETMGHDIMSSSEDPDDFEADFSDSKNEIPFEIWSLAESVASVIFANFATLYDNSFCEKIGKIAFVPAEKGFPSIGGKRGGRRVLASYNEAILSRDWPLAWSSAPILTKQAIVPPEYSWGAFRLRSPPAFSTVLKHLQIVGRGNGEDTLAHWPTSSGIMTVEDAFLRILQYLDKIWGVMSSSEKLELQKLAFIPVANGTRLVSVKSLFARLTITLSPFAFELPSRYLPFVALLREIGMQESLTNSYARELLLDIQKACGYQRLNPNELRAVMEILDFMCSGVNQGTSDGSERCYDSVIPDDGCRLVSAASCVYVDPYGSHLLSNINTSRLRFAHPDLPQNICKALGIKKLSDVIVEELDDKEELKVVNSISSVNLDIIKQKLCSKYLQEALRIVMISISNHFPSFEALSLVQIQCILEDISQNLQFAQRLHTRFLLLPNLQDITKTLQHPSIPEWSSSGMHRSICFVNKSTGYIIVAEPPSFLTIHDVIAIVVSHRLGAPVILPIAALFACPDGSEKEVLKILHLGTDIEVSKREERYDALLGAELLSQDARQVQFLPLRPFYSGEIVAWKTGKEGEKLRYGRVPEDVRPSAGQALYRFPVETAPGETRMLLSSQVYSFKSVSMADLSSPFQADGGRVAEGGQEGLLSTNTGTEVTGDMAGGLEYGKVSSTELVQAVQDMLSAAGVRMDAEKETLFETTLSLQDQLKESQVALLMEQEKAEAAAREADVAKAAWSCRICLNAEVNMTIIPCGHVLCNRCSSSVSRCPFCRTQVSRMMKIFRP</sequence>
<comment type="caution">
    <text evidence="5">The sequence shown here is derived from an EMBL/GenBank/DDBJ whole genome shotgun (WGS) entry which is preliminary data.</text>
</comment>
<keyword evidence="2" id="KW-0863">Zinc-finger</keyword>
<dbReference type="InterPro" id="IPR052972">
    <property type="entry name" value="Sacsin_chaperone_reg"/>
</dbReference>
<dbReference type="EMBL" id="RWGY01000031">
    <property type="protein sequence ID" value="TVU16548.1"/>
    <property type="molecule type" value="Genomic_DNA"/>
</dbReference>
<comment type="subunit">
    <text evidence="1">Homodimer.</text>
</comment>
<dbReference type="GO" id="GO:0030544">
    <property type="term" value="F:Hsp70 protein binding"/>
    <property type="evidence" value="ECO:0007669"/>
    <property type="project" value="TreeGrafter"/>
</dbReference>
<feature type="domain" description="RING-type" evidence="4">
    <location>
        <begin position="4628"/>
        <end position="4662"/>
    </location>
</feature>
<keyword evidence="2" id="KW-0479">Metal-binding</keyword>
<gene>
    <name evidence="5" type="ORF">EJB05_40119</name>
</gene>
<dbReference type="SUPFAM" id="SSF57850">
    <property type="entry name" value="RING/U-box"/>
    <property type="match status" value="1"/>
</dbReference>
<evidence type="ECO:0000313" key="5">
    <source>
        <dbReference type="EMBL" id="TVU16548.1"/>
    </source>
</evidence>
<keyword evidence="2" id="KW-0862">Zinc</keyword>
<dbReference type="Gramene" id="TVU16548">
    <property type="protein sequence ID" value="TVU16548"/>
    <property type="gene ID" value="EJB05_40119"/>
</dbReference>
<keyword evidence="6" id="KW-1185">Reference proteome</keyword>
<dbReference type="PROSITE" id="PS50089">
    <property type="entry name" value="ZF_RING_2"/>
    <property type="match status" value="1"/>
</dbReference>
<evidence type="ECO:0000256" key="3">
    <source>
        <dbReference type="SAM" id="MobiDB-lite"/>
    </source>
</evidence>
<feature type="region of interest" description="Disordered" evidence="3">
    <location>
        <begin position="2440"/>
        <end position="2460"/>
    </location>
</feature>
<dbReference type="Pfam" id="PF13920">
    <property type="entry name" value="zf-C3HC4_3"/>
    <property type="match status" value="1"/>
</dbReference>
<dbReference type="Pfam" id="PF25794">
    <property type="entry name" value="SACS"/>
    <property type="match status" value="3"/>
</dbReference>
<dbReference type="InterPro" id="IPR058210">
    <property type="entry name" value="SACS/Nov_dom"/>
</dbReference>